<evidence type="ECO:0000256" key="1">
    <source>
        <dbReference type="ARBA" id="ARBA00008791"/>
    </source>
</evidence>
<evidence type="ECO:0000313" key="3">
    <source>
        <dbReference type="EMBL" id="GAA5154526.1"/>
    </source>
</evidence>
<reference evidence="4" key="1">
    <citation type="journal article" date="2019" name="Int. J. Syst. Evol. Microbiol.">
        <title>The Global Catalogue of Microorganisms (GCM) 10K type strain sequencing project: providing services to taxonomists for standard genome sequencing and annotation.</title>
        <authorList>
            <consortium name="The Broad Institute Genomics Platform"/>
            <consortium name="The Broad Institute Genome Sequencing Center for Infectious Disease"/>
            <person name="Wu L."/>
            <person name="Ma J."/>
        </authorList>
    </citation>
    <scope>NUCLEOTIDE SEQUENCE [LARGE SCALE GENOMIC DNA]</scope>
    <source>
        <strain evidence="4">JCM 18303</strain>
    </source>
</reference>
<proteinExistence type="inferred from homology"/>
<dbReference type="PANTHER" id="PTHR46553">
    <property type="entry name" value="ADENINE NUCLEOTIDE ALPHA HYDROLASES-LIKE SUPERFAMILY PROTEIN"/>
    <property type="match status" value="1"/>
</dbReference>
<dbReference type="RefSeq" id="WP_185061564.1">
    <property type="nucleotide sequence ID" value="NZ_BAABJP010000008.1"/>
</dbReference>
<keyword evidence="4" id="KW-1185">Reference proteome</keyword>
<comment type="caution">
    <text evidence="3">The sequence shown here is derived from an EMBL/GenBank/DDBJ whole genome shotgun (WGS) entry which is preliminary data.</text>
</comment>
<dbReference type="Gene3D" id="3.40.50.620">
    <property type="entry name" value="HUPs"/>
    <property type="match status" value="1"/>
</dbReference>
<dbReference type="SUPFAM" id="SSF52402">
    <property type="entry name" value="Adenine nucleotide alpha hydrolases-like"/>
    <property type="match status" value="1"/>
</dbReference>
<name>A0ABP9PYU7_9PSEU</name>
<comment type="similarity">
    <text evidence="1">Belongs to the universal stress protein A family.</text>
</comment>
<accession>A0ABP9PYU7</accession>
<dbReference type="Pfam" id="PF00582">
    <property type="entry name" value="Usp"/>
    <property type="match status" value="1"/>
</dbReference>
<dbReference type="InterPro" id="IPR006016">
    <property type="entry name" value="UspA"/>
</dbReference>
<dbReference type="PRINTS" id="PR01438">
    <property type="entry name" value="UNVRSLSTRESS"/>
</dbReference>
<evidence type="ECO:0000313" key="4">
    <source>
        <dbReference type="Proteomes" id="UP001428817"/>
    </source>
</evidence>
<protein>
    <recommendedName>
        <fullName evidence="2">UspA domain-containing protein</fullName>
    </recommendedName>
</protein>
<feature type="domain" description="UspA" evidence="2">
    <location>
        <begin position="5"/>
        <end position="143"/>
    </location>
</feature>
<dbReference type="Proteomes" id="UP001428817">
    <property type="component" value="Unassembled WGS sequence"/>
</dbReference>
<organism evidence="3 4">
    <name type="scientific">Pseudonocardia eucalypti</name>
    <dbReference type="NCBI Taxonomy" id="648755"/>
    <lineage>
        <taxon>Bacteria</taxon>
        <taxon>Bacillati</taxon>
        <taxon>Actinomycetota</taxon>
        <taxon>Actinomycetes</taxon>
        <taxon>Pseudonocardiales</taxon>
        <taxon>Pseudonocardiaceae</taxon>
        <taxon>Pseudonocardia</taxon>
    </lineage>
</organism>
<dbReference type="InterPro" id="IPR006015">
    <property type="entry name" value="Universal_stress_UspA"/>
</dbReference>
<dbReference type="PANTHER" id="PTHR46553:SF3">
    <property type="entry name" value="ADENINE NUCLEOTIDE ALPHA HYDROLASES-LIKE SUPERFAMILY PROTEIN"/>
    <property type="match status" value="1"/>
</dbReference>
<evidence type="ECO:0000259" key="2">
    <source>
        <dbReference type="Pfam" id="PF00582"/>
    </source>
</evidence>
<dbReference type="InterPro" id="IPR014729">
    <property type="entry name" value="Rossmann-like_a/b/a_fold"/>
</dbReference>
<dbReference type="CDD" id="cd00293">
    <property type="entry name" value="USP-like"/>
    <property type="match status" value="1"/>
</dbReference>
<dbReference type="EMBL" id="BAABJP010000008">
    <property type="protein sequence ID" value="GAA5154526.1"/>
    <property type="molecule type" value="Genomic_DNA"/>
</dbReference>
<sequence>MNETTIVVGVDETDAARAALRWAARHARDAGGTVAAVAVWQQPPMLAAGTGEMIAPVVDDAELEADARRWVSDAVAELPAGAAELVEGRVAHGDPKEVLLDQARGAAMLVLGNHRHGRVAGALLGSVALSCAHHADCPVVLVPS</sequence>
<gene>
    <name evidence="3" type="ORF">GCM10023321_26480</name>
</gene>